<dbReference type="InterPro" id="IPR052346">
    <property type="entry name" value="O-mannosyl-transferase_TMTC"/>
</dbReference>
<gene>
    <name evidence="4" type="ORF">MNBD_UNCLBAC01-1349</name>
</gene>
<evidence type="ECO:0000256" key="3">
    <source>
        <dbReference type="SAM" id="Phobius"/>
    </source>
</evidence>
<feature type="transmembrane region" description="Helical" evidence="3">
    <location>
        <begin position="253"/>
        <end position="271"/>
    </location>
</feature>
<feature type="transmembrane region" description="Helical" evidence="3">
    <location>
        <begin position="352"/>
        <end position="371"/>
    </location>
</feature>
<organism evidence="4">
    <name type="scientific">hydrothermal vent metagenome</name>
    <dbReference type="NCBI Taxonomy" id="652676"/>
    <lineage>
        <taxon>unclassified sequences</taxon>
        <taxon>metagenomes</taxon>
        <taxon>ecological metagenomes</taxon>
    </lineage>
</organism>
<feature type="transmembrane region" description="Helical" evidence="3">
    <location>
        <begin position="215"/>
        <end position="233"/>
    </location>
</feature>
<evidence type="ECO:0000313" key="4">
    <source>
        <dbReference type="EMBL" id="VAX38083.1"/>
    </source>
</evidence>
<reference evidence="4" key="1">
    <citation type="submission" date="2018-06" db="EMBL/GenBank/DDBJ databases">
        <authorList>
            <person name="Zhirakovskaya E."/>
        </authorList>
    </citation>
    <scope>NUCLEOTIDE SEQUENCE</scope>
</reference>
<protein>
    <submittedName>
        <fullName evidence="4">Uncharacterized protein</fullName>
    </submittedName>
</protein>
<evidence type="ECO:0000256" key="2">
    <source>
        <dbReference type="ARBA" id="ARBA00022803"/>
    </source>
</evidence>
<dbReference type="Pfam" id="PF00515">
    <property type="entry name" value="TPR_1"/>
    <property type="match status" value="1"/>
</dbReference>
<keyword evidence="3" id="KW-0472">Membrane</keyword>
<keyword evidence="2" id="KW-0802">TPR repeat</keyword>
<accession>A0A3B1DMN5</accession>
<feature type="transmembrane region" description="Helical" evidence="3">
    <location>
        <begin position="291"/>
        <end position="307"/>
    </location>
</feature>
<keyword evidence="3" id="KW-1133">Transmembrane helix</keyword>
<feature type="transmembrane region" description="Helical" evidence="3">
    <location>
        <begin position="383"/>
        <end position="405"/>
    </location>
</feature>
<keyword evidence="1" id="KW-0677">Repeat</keyword>
<keyword evidence="3" id="KW-0812">Transmembrane</keyword>
<evidence type="ECO:0000256" key="1">
    <source>
        <dbReference type="ARBA" id="ARBA00022737"/>
    </source>
</evidence>
<feature type="transmembrane region" description="Helical" evidence="3">
    <location>
        <begin position="170"/>
        <end position="203"/>
    </location>
</feature>
<feature type="transmembrane region" description="Helical" evidence="3">
    <location>
        <begin position="142"/>
        <end position="163"/>
    </location>
</feature>
<dbReference type="AlphaFoldDB" id="A0A3B1DMN5"/>
<dbReference type="SMART" id="SM00028">
    <property type="entry name" value="TPR"/>
    <property type="match status" value="2"/>
</dbReference>
<feature type="transmembrane region" description="Helical" evidence="3">
    <location>
        <begin position="91"/>
        <end position="112"/>
    </location>
</feature>
<name>A0A3B1DMN5_9ZZZZ</name>
<dbReference type="PROSITE" id="PS50293">
    <property type="entry name" value="TPR_REGION"/>
    <property type="match status" value="1"/>
</dbReference>
<dbReference type="PANTHER" id="PTHR44227">
    <property type="match status" value="1"/>
</dbReference>
<dbReference type="InterPro" id="IPR019734">
    <property type="entry name" value="TPR_rpt"/>
</dbReference>
<sequence length="577" mass="66665">MKNLFCKIKQSNFWSIMIIGLCGATVYSFMLAAPFKTLDDNHSIINNEAIKSLDNIGQIFQESFFGSGHYYRPLVSLSFMLEYHFFGLNPFYYNLTNLLLHVIIAITVFFLINALLNDRLLAFFVGILFAMHPIHWEAVANIPGRAIILSALFGFIAFLFYVYARKKKSLGLYVASLASFILSLLSKESAAMLPIILLSYLIFIEPKAQRKNWTSTIIGIIPYFFIIFTYIIFRKSLGIMNIYPWRSVEETVLGFFTFLQSCLISLRLFIFPVDLYYDRSLRVFGNFTEPWFWSTLGVFLIAAIILLRKRKTYPKAVFFFLSWFFIDLFPVSQIITTIGVQPGYISTAEHFLYTPSVGIFALMVIIIRWLWNANQKANVCSPNIFKINVAGILLFFALITVQMNFQARSAIAMFERSIKHQPNNSRIFYSLGIEYGLREMPKKAEGYFRQSLALEPFQPIARIGLGKALCDQNQYWAGIQEYEKVHHPGNFEELLENNLEKAYAILIEKYKIRIVNEPQNAGFYYSLGVMYSKTDQLTKAIVQYEKAIELDPTHKEAFFNLKSLRKFIKNDTSSHSF</sequence>
<proteinExistence type="predicted"/>
<feature type="transmembrane region" description="Helical" evidence="3">
    <location>
        <begin position="12"/>
        <end position="33"/>
    </location>
</feature>
<dbReference type="PANTHER" id="PTHR44227:SF3">
    <property type="entry name" value="PROTEIN O-MANNOSYL-TRANSFERASE TMTC4"/>
    <property type="match status" value="1"/>
</dbReference>
<feature type="transmembrane region" description="Helical" evidence="3">
    <location>
        <begin position="319"/>
        <end position="340"/>
    </location>
</feature>
<feature type="transmembrane region" description="Helical" evidence="3">
    <location>
        <begin position="119"/>
        <end position="136"/>
    </location>
</feature>
<dbReference type="SUPFAM" id="SSF48452">
    <property type="entry name" value="TPR-like"/>
    <property type="match status" value="1"/>
</dbReference>
<dbReference type="InterPro" id="IPR011990">
    <property type="entry name" value="TPR-like_helical_dom_sf"/>
</dbReference>
<dbReference type="EMBL" id="UOGJ01000150">
    <property type="protein sequence ID" value="VAX38083.1"/>
    <property type="molecule type" value="Genomic_DNA"/>
</dbReference>
<dbReference type="Gene3D" id="1.25.40.10">
    <property type="entry name" value="Tetratricopeptide repeat domain"/>
    <property type="match status" value="2"/>
</dbReference>
<dbReference type="PROSITE" id="PS50005">
    <property type="entry name" value="TPR"/>
    <property type="match status" value="1"/>
</dbReference>